<keyword evidence="2 6" id="KW-0813">Transport</keyword>
<protein>
    <submittedName>
        <fullName evidence="8">Aquaporin Z</fullName>
    </submittedName>
</protein>
<comment type="subcellular location">
    <subcellularLocation>
        <location evidence="1">Membrane</location>
        <topology evidence="1">Multi-pass membrane protein</topology>
    </subcellularLocation>
</comment>
<dbReference type="GO" id="GO:0016020">
    <property type="term" value="C:membrane"/>
    <property type="evidence" value="ECO:0007669"/>
    <property type="project" value="UniProtKB-SubCell"/>
</dbReference>
<feature type="transmembrane region" description="Helical" evidence="7">
    <location>
        <begin position="68"/>
        <end position="93"/>
    </location>
</feature>
<organism evidence="8 9">
    <name type="scientific">Gracilimonas mengyeensis</name>
    <dbReference type="NCBI Taxonomy" id="1302730"/>
    <lineage>
        <taxon>Bacteria</taxon>
        <taxon>Pseudomonadati</taxon>
        <taxon>Balneolota</taxon>
        <taxon>Balneolia</taxon>
        <taxon>Balneolales</taxon>
        <taxon>Balneolaceae</taxon>
        <taxon>Gracilimonas</taxon>
    </lineage>
</organism>
<dbReference type="PANTHER" id="PTHR45724">
    <property type="entry name" value="AQUAPORIN NIP2-1"/>
    <property type="match status" value="1"/>
</dbReference>
<evidence type="ECO:0000256" key="1">
    <source>
        <dbReference type="ARBA" id="ARBA00004141"/>
    </source>
</evidence>
<dbReference type="AlphaFoldDB" id="A0A521CUH3"/>
<keyword evidence="5 7" id="KW-0472">Membrane</keyword>
<dbReference type="PRINTS" id="PR00783">
    <property type="entry name" value="MINTRINSICP"/>
</dbReference>
<reference evidence="8 9" key="1">
    <citation type="submission" date="2017-05" db="EMBL/GenBank/DDBJ databases">
        <authorList>
            <person name="Varghese N."/>
            <person name="Submissions S."/>
        </authorList>
    </citation>
    <scope>NUCLEOTIDE SEQUENCE [LARGE SCALE GENOMIC DNA]</scope>
    <source>
        <strain evidence="8 9">DSM 21985</strain>
    </source>
</reference>
<proteinExistence type="inferred from homology"/>
<evidence type="ECO:0000256" key="6">
    <source>
        <dbReference type="RuleBase" id="RU000477"/>
    </source>
</evidence>
<dbReference type="Gene3D" id="1.20.1080.10">
    <property type="entry name" value="Glycerol uptake facilitator protein"/>
    <property type="match status" value="1"/>
</dbReference>
<dbReference type="OrthoDB" id="9807293at2"/>
<comment type="similarity">
    <text evidence="6">Belongs to the MIP/aquaporin (TC 1.A.8) family.</text>
</comment>
<dbReference type="Proteomes" id="UP000317557">
    <property type="component" value="Unassembled WGS sequence"/>
</dbReference>
<dbReference type="RefSeq" id="WP_142454143.1">
    <property type="nucleotide sequence ID" value="NZ_FXTP01000006.1"/>
</dbReference>
<gene>
    <name evidence="8" type="ORF">SAMN06265219_106115</name>
</gene>
<dbReference type="InterPro" id="IPR023271">
    <property type="entry name" value="Aquaporin-like"/>
</dbReference>
<dbReference type="PANTHER" id="PTHR45724:SF13">
    <property type="entry name" value="AQUAPORIN NIP1-1-RELATED"/>
    <property type="match status" value="1"/>
</dbReference>
<keyword evidence="4 7" id="KW-1133">Transmembrane helix</keyword>
<evidence type="ECO:0000256" key="7">
    <source>
        <dbReference type="SAM" id="Phobius"/>
    </source>
</evidence>
<accession>A0A521CUH3</accession>
<evidence type="ECO:0000256" key="4">
    <source>
        <dbReference type="ARBA" id="ARBA00022989"/>
    </source>
</evidence>
<evidence type="ECO:0000256" key="5">
    <source>
        <dbReference type="ARBA" id="ARBA00023136"/>
    </source>
</evidence>
<evidence type="ECO:0000256" key="2">
    <source>
        <dbReference type="ARBA" id="ARBA00022448"/>
    </source>
</evidence>
<feature type="transmembrane region" description="Helical" evidence="7">
    <location>
        <begin position="177"/>
        <end position="201"/>
    </location>
</feature>
<feature type="transmembrane region" description="Helical" evidence="7">
    <location>
        <begin position="105"/>
        <end position="124"/>
    </location>
</feature>
<dbReference type="PROSITE" id="PS00221">
    <property type="entry name" value="MIP"/>
    <property type="match status" value="1"/>
</dbReference>
<dbReference type="InterPro" id="IPR034294">
    <property type="entry name" value="Aquaporin_transptr"/>
</dbReference>
<dbReference type="EMBL" id="FXTP01000006">
    <property type="protein sequence ID" value="SMO63107.1"/>
    <property type="molecule type" value="Genomic_DNA"/>
</dbReference>
<evidence type="ECO:0000256" key="3">
    <source>
        <dbReference type="ARBA" id="ARBA00022692"/>
    </source>
</evidence>
<dbReference type="Pfam" id="PF00230">
    <property type="entry name" value="MIP"/>
    <property type="match status" value="1"/>
</dbReference>
<sequence>MKSYVMEAIGAFFLVLVYGFTSDALAVGLTLMALIYIGFKVSGAHYNPAVSIAFFLQRKISGADLAGYVAAQLIGGFLSAGALFFLSSGVFYLDPPPSTDLYQQAFAEVGFTFLFVMVMLTFSLPKSPRNFQTVGLAAGLTFTGILLAGTPVSGGVFNPAISIGTALFDLLSGGNSYVHALLYTLAPVAGGSIAAGLYSYLYSGNK</sequence>
<keyword evidence="3 6" id="KW-0812">Transmembrane</keyword>
<dbReference type="InterPro" id="IPR000425">
    <property type="entry name" value="MIP"/>
</dbReference>
<evidence type="ECO:0000313" key="9">
    <source>
        <dbReference type="Proteomes" id="UP000317557"/>
    </source>
</evidence>
<dbReference type="InterPro" id="IPR022357">
    <property type="entry name" value="MIP_CS"/>
</dbReference>
<dbReference type="SUPFAM" id="SSF81338">
    <property type="entry name" value="Aquaporin-like"/>
    <property type="match status" value="1"/>
</dbReference>
<keyword evidence="9" id="KW-1185">Reference proteome</keyword>
<evidence type="ECO:0000313" key="8">
    <source>
        <dbReference type="EMBL" id="SMO63107.1"/>
    </source>
</evidence>
<name>A0A521CUH3_9BACT</name>
<dbReference type="GO" id="GO:0015267">
    <property type="term" value="F:channel activity"/>
    <property type="evidence" value="ECO:0007669"/>
    <property type="project" value="InterPro"/>
</dbReference>
<feature type="transmembrane region" description="Helical" evidence="7">
    <location>
        <begin position="136"/>
        <end position="157"/>
    </location>
</feature>